<evidence type="ECO:0000256" key="1">
    <source>
        <dbReference type="SAM" id="MobiDB-lite"/>
    </source>
</evidence>
<protein>
    <submittedName>
        <fullName evidence="3">Uncharacterized protein</fullName>
    </submittedName>
</protein>
<reference evidence="3 5" key="1">
    <citation type="submission" date="2023-04" db="EMBL/GenBank/DDBJ databases">
        <authorList>
            <consortium name="ELIXIR-Norway"/>
        </authorList>
    </citation>
    <scope>NUCLEOTIDE SEQUENCE [LARGE SCALE GENOMIC DNA]</scope>
</reference>
<evidence type="ECO:0000313" key="3">
    <source>
        <dbReference type="EMBL" id="CAI9151578.1"/>
    </source>
</evidence>
<accession>A0ABN8XTP9</accession>
<feature type="compositionally biased region" description="Polar residues" evidence="1">
    <location>
        <begin position="173"/>
        <end position="182"/>
    </location>
</feature>
<feature type="compositionally biased region" description="Low complexity" evidence="1">
    <location>
        <begin position="14"/>
        <end position="24"/>
    </location>
</feature>
<feature type="compositionally biased region" description="Polar residues" evidence="1">
    <location>
        <begin position="192"/>
        <end position="207"/>
    </location>
</feature>
<organism evidence="3 5">
    <name type="scientific">Rangifer tarandus platyrhynchus</name>
    <name type="common">Svalbard reindeer</name>
    <dbReference type="NCBI Taxonomy" id="3082113"/>
    <lineage>
        <taxon>Eukaryota</taxon>
        <taxon>Metazoa</taxon>
        <taxon>Chordata</taxon>
        <taxon>Craniata</taxon>
        <taxon>Vertebrata</taxon>
        <taxon>Euteleostomi</taxon>
        <taxon>Mammalia</taxon>
        <taxon>Eutheria</taxon>
        <taxon>Laurasiatheria</taxon>
        <taxon>Artiodactyla</taxon>
        <taxon>Ruminantia</taxon>
        <taxon>Pecora</taxon>
        <taxon>Cervidae</taxon>
        <taxon>Odocoileinae</taxon>
        <taxon>Rangifer</taxon>
    </lineage>
</organism>
<keyword evidence="5" id="KW-1185">Reference proteome</keyword>
<dbReference type="EMBL" id="OX459937">
    <property type="protein sequence ID" value="CAI9151578.1"/>
    <property type="molecule type" value="Genomic_DNA"/>
</dbReference>
<name>A0ABN8XTP9_RANTA</name>
<proteinExistence type="predicted"/>
<feature type="region of interest" description="Disordered" evidence="1">
    <location>
        <begin position="87"/>
        <end position="213"/>
    </location>
</feature>
<dbReference type="EMBL" id="OX459937">
    <property type="protein sequence ID" value="CAI9151577.1"/>
    <property type="molecule type" value="Genomic_DNA"/>
</dbReference>
<dbReference type="Proteomes" id="UP001176941">
    <property type="component" value="Chromosome 1"/>
</dbReference>
<dbReference type="EMBL" id="OX459937">
    <property type="protein sequence ID" value="CAI9151579.1"/>
    <property type="molecule type" value="Genomic_DNA"/>
</dbReference>
<evidence type="ECO:0000313" key="4">
    <source>
        <dbReference type="EMBL" id="CAI9151579.1"/>
    </source>
</evidence>
<evidence type="ECO:0000313" key="2">
    <source>
        <dbReference type="EMBL" id="CAI9151577.1"/>
    </source>
</evidence>
<evidence type="ECO:0000313" key="5">
    <source>
        <dbReference type="Proteomes" id="UP001176941"/>
    </source>
</evidence>
<sequence length="273" mass="28805">MTGDMSSVVPRCAPLPRSRAGGAPPASAPLLGNRVCIPICPLSYFVTKASGCVLRLEARLLSVHKCQTCLLPQPAAAHARAGARARAPPAGLRTGPGGPCRLARRASAGERPRGLGAGKAWEHRSEASRSTVPSGPGQREAPLPGMRRSEACLRQEAPGAGAQEPATLGRLSHCSSRKSSNVLRGPEEAPGKSSSTSRDIAQWSPSEQRFGRHVLPSEAFGQTRITQDDELSTVLRPEERRVSSRRAAALKPVVAERLPEPERPPVTGAIQGL</sequence>
<feature type="region of interest" description="Disordered" evidence="1">
    <location>
        <begin position="1"/>
        <end position="24"/>
    </location>
</feature>
<gene>
    <name evidence="2" type="ORF">MRATA1EN1_LOCUS539</name>
    <name evidence="3" type="ORF">MRATA1EN1_LOCUS540</name>
    <name evidence="4" type="ORF">MRATA1EN1_LOCUS541</name>
</gene>